<dbReference type="RefSeq" id="WP_130767671.1">
    <property type="nucleotide sequence ID" value="NZ_SILG01000008.1"/>
</dbReference>
<gene>
    <name evidence="1" type="ORF">ELH03_37020</name>
</gene>
<evidence type="ECO:0000313" key="2">
    <source>
        <dbReference type="Proteomes" id="UP000291302"/>
    </source>
</evidence>
<proteinExistence type="predicted"/>
<reference evidence="1 2" key="1">
    <citation type="submission" date="2019-02" db="EMBL/GenBank/DDBJ databases">
        <title>The genomic architecture of introgression among sibling species of bacteria.</title>
        <authorList>
            <person name="Cavassim M.I.A."/>
            <person name="Moeskjaer S."/>
            <person name="Moslemi C."/>
            <person name="Fields B."/>
            <person name="Bachmann A."/>
            <person name="Vilhjalmsson B."/>
            <person name="Schierup M.H."/>
            <person name="Young J.P.W."/>
            <person name="Andersen S.U."/>
        </authorList>
    </citation>
    <scope>NUCLEOTIDE SEQUENCE [LARGE SCALE GENOMIC DNA]</scope>
    <source>
        <strain evidence="1 2">SM51</strain>
    </source>
</reference>
<evidence type="ECO:0000313" key="1">
    <source>
        <dbReference type="EMBL" id="TBE57589.1"/>
    </source>
</evidence>
<dbReference type="Proteomes" id="UP000291302">
    <property type="component" value="Unassembled WGS sequence"/>
</dbReference>
<sequence>MSNGTLLGADGKPDMDLIWSTFPQHGSGEIEHFTSYGQTFRFAIYRSGVGYEAVILAQPAYGSRSNGLHETHRLPGPNGFAKVCFANHPPDLPTAIALSIWWAECTSKYIRNGRSWS</sequence>
<keyword evidence="2" id="KW-1185">Reference proteome</keyword>
<protein>
    <submittedName>
        <fullName evidence="1">Uncharacterized protein</fullName>
    </submittedName>
</protein>
<comment type="caution">
    <text evidence="1">The sequence shown here is derived from an EMBL/GenBank/DDBJ whole genome shotgun (WGS) entry which is preliminary data.</text>
</comment>
<name>A0ABY1XHP2_9HYPH</name>
<dbReference type="EMBL" id="SILG01000008">
    <property type="protein sequence ID" value="TBE57589.1"/>
    <property type="molecule type" value="Genomic_DNA"/>
</dbReference>
<accession>A0ABY1XHP2</accession>
<organism evidence="1 2">
    <name type="scientific">Rhizobium beringeri</name>
    <dbReference type="NCBI Taxonomy" id="3019934"/>
    <lineage>
        <taxon>Bacteria</taxon>
        <taxon>Pseudomonadati</taxon>
        <taxon>Pseudomonadota</taxon>
        <taxon>Alphaproteobacteria</taxon>
        <taxon>Hyphomicrobiales</taxon>
        <taxon>Rhizobiaceae</taxon>
        <taxon>Rhizobium/Agrobacterium group</taxon>
        <taxon>Rhizobium</taxon>
    </lineage>
</organism>